<organism evidence="2 3">
    <name type="scientific">Paenisporosarcina antarctica</name>
    <dbReference type="NCBI Taxonomy" id="417367"/>
    <lineage>
        <taxon>Bacteria</taxon>
        <taxon>Bacillati</taxon>
        <taxon>Bacillota</taxon>
        <taxon>Bacilli</taxon>
        <taxon>Bacillales</taxon>
        <taxon>Caryophanaceae</taxon>
        <taxon>Paenisporosarcina</taxon>
    </lineage>
</organism>
<feature type="domain" description="DUF2268" evidence="1">
    <location>
        <begin position="79"/>
        <end position="272"/>
    </location>
</feature>
<reference evidence="2 3" key="1">
    <citation type="submission" date="2019-03" db="EMBL/GenBank/DDBJ databases">
        <title>Complete genome sequence of Paenisporosarcina antarctica CGMCC 1.6503T.</title>
        <authorList>
            <person name="Rong J.-C."/>
            <person name="Chi N.-Y."/>
            <person name="Zhang Q.-F."/>
        </authorList>
    </citation>
    <scope>NUCLEOTIDE SEQUENCE [LARGE SCALE GENOMIC DNA]</scope>
    <source>
        <strain evidence="2 3">CGMCC 1.6503</strain>
    </source>
</reference>
<dbReference type="OrthoDB" id="2449457at2"/>
<evidence type="ECO:0000313" key="2">
    <source>
        <dbReference type="EMBL" id="QBP41144.1"/>
    </source>
</evidence>
<dbReference type="AlphaFoldDB" id="A0A4P6ZXX6"/>
<name>A0A4P6ZXX6_9BACL</name>
<keyword evidence="3" id="KW-1185">Reference proteome</keyword>
<evidence type="ECO:0000313" key="3">
    <source>
        <dbReference type="Proteomes" id="UP000294292"/>
    </source>
</evidence>
<evidence type="ECO:0000259" key="1">
    <source>
        <dbReference type="Pfam" id="PF10026"/>
    </source>
</evidence>
<protein>
    <recommendedName>
        <fullName evidence="1">DUF2268 domain-containing protein</fullName>
    </recommendedName>
</protein>
<dbReference type="Proteomes" id="UP000294292">
    <property type="component" value="Chromosome"/>
</dbReference>
<gene>
    <name evidence="2" type="ORF">E2636_08380</name>
</gene>
<dbReference type="InterPro" id="IPR018728">
    <property type="entry name" value="DUF2268"/>
</dbReference>
<dbReference type="Pfam" id="PF10026">
    <property type="entry name" value="DUF2268"/>
    <property type="match status" value="1"/>
</dbReference>
<proteinExistence type="predicted"/>
<accession>A0A4P6ZXX6</accession>
<sequence length="281" mass="32723">MSVIQTQTWVYNFVKRCEDQIRENSYFIQCETICVPLVESFSNVNPEELQYELLNHGLFDSDDWVTIGCTLIEMKKNNIWRIVEVEYQLLRCLWNGPEIPIFIFPIKKGSVEVENKFPTKSGVAYKGALFLFLSTEVPIEEIKALLAHEYNHVCRLNYLGLSPEKIPLKDSLIIEGLGEYAVKDLYGEKWLAPWTKLYSLEGTAEIWEKYFKPSLNIVGIKNHQHFLYGNDRNPFPKWIGYYIGFQVIASFQKKHGPYSNYELSHIPSDELIAGSCYRLRN</sequence>
<dbReference type="EMBL" id="CP038015">
    <property type="protein sequence ID" value="QBP41144.1"/>
    <property type="molecule type" value="Genomic_DNA"/>
</dbReference>
<dbReference type="KEGG" id="panc:E2636_08380"/>